<reference evidence="1" key="1">
    <citation type="journal article" date="2020" name="Stud. Mycol.">
        <title>101 Dothideomycetes genomes: a test case for predicting lifestyles and emergence of pathogens.</title>
        <authorList>
            <person name="Haridas S."/>
            <person name="Albert R."/>
            <person name="Binder M."/>
            <person name="Bloem J."/>
            <person name="Labutti K."/>
            <person name="Salamov A."/>
            <person name="Andreopoulos B."/>
            <person name="Baker S."/>
            <person name="Barry K."/>
            <person name="Bills G."/>
            <person name="Bluhm B."/>
            <person name="Cannon C."/>
            <person name="Castanera R."/>
            <person name="Culley D."/>
            <person name="Daum C."/>
            <person name="Ezra D."/>
            <person name="Gonzalez J."/>
            <person name="Henrissat B."/>
            <person name="Kuo A."/>
            <person name="Liang C."/>
            <person name="Lipzen A."/>
            <person name="Lutzoni F."/>
            <person name="Magnuson J."/>
            <person name="Mondo S."/>
            <person name="Nolan M."/>
            <person name="Ohm R."/>
            <person name="Pangilinan J."/>
            <person name="Park H.-J."/>
            <person name="Ramirez L."/>
            <person name="Alfaro M."/>
            <person name="Sun H."/>
            <person name="Tritt A."/>
            <person name="Yoshinaga Y."/>
            <person name="Zwiers L.-H."/>
            <person name="Turgeon B."/>
            <person name="Goodwin S."/>
            <person name="Spatafora J."/>
            <person name="Crous P."/>
            <person name="Grigoriev I."/>
        </authorList>
    </citation>
    <scope>NUCLEOTIDE SEQUENCE</scope>
    <source>
        <strain evidence="1">CBS 161.51</strain>
    </source>
</reference>
<accession>A0A6A5SUA2</accession>
<keyword evidence="2" id="KW-1185">Reference proteome</keyword>
<sequence>MNLQFCRLVASGYPFCRTQATPVSSSTEFLGHPLSSTPYCSLTNSLRSPTLQSAIARCPHRQHESICFVMIDIVTLDPPSSAIVMEAPHCHKRRGIAWVIPIVAHRTPTKASKNTFSPSKATRPRTTMTARLVIRLPATNNYLRRNLVRPELTAAYALCARAWNGLIASVQLASHSEVAPHRAEISV</sequence>
<dbReference type="AlphaFoldDB" id="A0A6A5SUA2"/>
<protein>
    <submittedName>
        <fullName evidence="1">Uncharacterized protein</fullName>
    </submittedName>
</protein>
<gene>
    <name evidence="1" type="ORF">EJ02DRAFT_108255</name>
</gene>
<evidence type="ECO:0000313" key="1">
    <source>
        <dbReference type="EMBL" id="KAF1944071.1"/>
    </source>
</evidence>
<dbReference type="EMBL" id="ML976019">
    <property type="protein sequence ID" value="KAF1944071.1"/>
    <property type="molecule type" value="Genomic_DNA"/>
</dbReference>
<evidence type="ECO:0000313" key="2">
    <source>
        <dbReference type="Proteomes" id="UP000800038"/>
    </source>
</evidence>
<organism evidence="1 2">
    <name type="scientific">Clathrospora elynae</name>
    <dbReference type="NCBI Taxonomy" id="706981"/>
    <lineage>
        <taxon>Eukaryota</taxon>
        <taxon>Fungi</taxon>
        <taxon>Dikarya</taxon>
        <taxon>Ascomycota</taxon>
        <taxon>Pezizomycotina</taxon>
        <taxon>Dothideomycetes</taxon>
        <taxon>Pleosporomycetidae</taxon>
        <taxon>Pleosporales</taxon>
        <taxon>Diademaceae</taxon>
        <taxon>Clathrospora</taxon>
    </lineage>
</organism>
<dbReference type="Proteomes" id="UP000800038">
    <property type="component" value="Unassembled WGS sequence"/>
</dbReference>
<name>A0A6A5SUA2_9PLEO</name>
<proteinExistence type="predicted"/>